<evidence type="ECO:0000313" key="2">
    <source>
        <dbReference type="EMBL" id="BAE34144.1"/>
    </source>
</evidence>
<dbReference type="AlphaFoldDB" id="Q3TZR3"/>
<reference evidence="2" key="3">
    <citation type="journal article" date="2000" name="Genome Res.">
        <title>RIKEN integrated sequence analysis (RISA) system--384-format sequencing pipeline with 384 multicapillary sequencer.</title>
        <authorList>
            <person name="Shibata K."/>
            <person name="Itoh M."/>
            <person name="Aizawa K."/>
            <person name="Nagaoka S."/>
            <person name="Sasaki N."/>
            <person name="Carninci P."/>
            <person name="Konno H."/>
            <person name="Akiyama J."/>
            <person name="Nishi K."/>
            <person name="Kitsunai T."/>
            <person name="Tashiro H."/>
            <person name="Itoh M."/>
            <person name="Sumi N."/>
            <person name="Ishii Y."/>
            <person name="Nakamura S."/>
            <person name="Hazama M."/>
            <person name="Nishine T."/>
            <person name="Harada A."/>
            <person name="Yamamoto R."/>
            <person name="Matsumoto H."/>
            <person name="Sakaguchi S."/>
            <person name="Ikegami T."/>
            <person name="Kashiwagi K."/>
            <person name="Fujiwake S."/>
            <person name="Inoue K."/>
            <person name="Togawa Y."/>
            <person name="Izawa M."/>
            <person name="Ohara E."/>
            <person name="Watahiki M."/>
            <person name="Yoneda Y."/>
            <person name="Ishikawa T."/>
            <person name="Ozawa K."/>
            <person name="Tanaka T."/>
            <person name="Matsuura S."/>
            <person name="Kawai J."/>
            <person name="Okazaki Y."/>
            <person name="Muramatsu M."/>
            <person name="Inoue Y."/>
            <person name="Kira A."/>
            <person name="Hayashizaki Y."/>
        </authorList>
    </citation>
    <scope>NUCLEOTIDE SEQUENCE</scope>
    <source>
        <strain evidence="2">NOD</strain>
        <tissue evidence="2">Activated spleen</tissue>
    </source>
</reference>
<evidence type="ECO:0000256" key="1">
    <source>
        <dbReference type="SAM" id="Phobius"/>
    </source>
</evidence>
<reference evidence="2" key="7">
    <citation type="journal article" date="2005" name="Science">
        <title>The Transcriptional Landscape of the Mammalian Genome.</title>
        <authorList>
            <consortium name="The FANTOM Consortium"/>
            <consortium name="Riken Genome Exploration Research Group and Genome Science Group (Genome Network Project Core Group)"/>
        </authorList>
    </citation>
    <scope>NUCLEOTIDE SEQUENCE</scope>
    <source>
        <strain evidence="2">NOD</strain>
        <tissue evidence="2">Activated spleen</tissue>
    </source>
</reference>
<keyword evidence="1" id="KW-0812">Transmembrane</keyword>
<sequence>MCSFSDPFALTGLSLGFAPPEPELESLTFCLLFCSLILGLKMPVLFSCGVHVINYPSLFLPLYLCRTRVMGQC</sequence>
<proteinExistence type="evidence at transcript level"/>
<reference evidence="2" key="1">
    <citation type="journal article" date="1999" name="Methods Enzymol.">
        <title>High-efficiency full-length cDNA cloning.</title>
        <authorList>
            <person name="Carninci P."/>
            <person name="Hayashizaki Y."/>
        </authorList>
    </citation>
    <scope>NUCLEOTIDE SEQUENCE</scope>
    <source>
        <strain evidence="2">NOD</strain>
        <tissue evidence="2">Activated spleen</tissue>
    </source>
</reference>
<dbReference type="AGR" id="MGI:1919670"/>
<reference evidence="2" key="4">
    <citation type="journal article" date="2001" name="Nature">
        <title>Functional annotation of a full-length mouse cDNA collection.</title>
        <authorList>
            <consortium name="The RIKEN Genome Exploration Research Group Phase II Team and the FANTOM Consortium"/>
        </authorList>
    </citation>
    <scope>NUCLEOTIDE SEQUENCE</scope>
    <source>
        <strain evidence="2">NOD</strain>
        <tissue evidence="2">Activated spleen</tissue>
    </source>
</reference>
<name>Q3TZR3_MOUSE</name>
<gene>
    <name evidence="3" type="primary">Rbm33</name>
    <name evidence="3" type="synonym">Prr8</name>
</gene>
<keyword evidence="1" id="KW-1133">Transmembrane helix</keyword>
<evidence type="ECO:0000313" key="3">
    <source>
        <dbReference type="MGI" id="MGI:1919670"/>
    </source>
</evidence>
<reference evidence="2" key="2">
    <citation type="journal article" date="2000" name="Genome Res.">
        <title>Normalization and subtraction of cap-trapper-selected cDNAs to prepare full-length cDNA libraries for rapid discovery of new genes.</title>
        <authorList>
            <person name="Carninci P."/>
            <person name="Shibata Y."/>
            <person name="Hayatsu N."/>
            <person name="Sugahara Y."/>
            <person name="Shibata K."/>
            <person name="Itoh M."/>
            <person name="Konno H."/>
            <person name="Okazaki Y."/>
            <person name="Muramatsu M."/>
            <person name="Hayashizaki Y."/>
        </authorList>
    </citation>
    <scope>NUCLEOTIDE SEQUENCE</scope>
    <source>
        <strain evidence="2">NOD</strain>
        <tissue evidence="2">Activated spleen</tissue>
    </source>
</reference>
<feature type="transmembrane region" description="Helical" evidence="1">
    <location>
        <begin position="26"/>
        <end position="53"/>
    </location>
</feature>
<dbReference type="EMBL" id="AK157642">
    <property type="protein sequence ID" value="BAE34144.1"/>
    <property type="molecule type" value="mRNA"/>
</dbReference>
<protein>
    <submittedName>
        <fullName evidence="2">Uncharacterized protein</fullName>
    </submittedName>
</protein>
<accession>Q3TZR3</accession>
<reference evidence="2" key="5">
    <citation type="journal article" date="2002" name="Nature">
        <title>Analysis of the mouse transcriptome based on functional annotation of 60,770 full-length cDNAs.</title>
        <authorList>
            <consortium name="The FANTOM Consortium and the RIKEN Genome Exploration Research Group Phase I and II Team"/>
        </authorList>
    </citation>
    <scope>NUCLEOTIDE SEQUENCE</scope>
    <source>
        <strain evidence="2">NOD</strain>
        <tissue evidence="2">Activated spleen</tissue>
    </source>
</reference>
<dbReference type="MGI" id="MGI:1919670">
    <property type="gene designation" value="Rbm33"/>
</dbReference>
<reference evidence="2" key="8">
    <citation type="journal article" date="2005" name="Science">
        <title>Antisense Transcription in the Mammalian Transcriptome.</title>
        <authorList>
            <consortium name="RIKEN Genome Exploration Research Group and Genome Science Group (Genome Network Project Core Group) and the FANTOM Consortium"/>
        </authorList>
    </citation>
    <scope>NUCLEOTIDE SEQUENCE</scope>
    <source>
        <strain evidence="2">NOD</strain>
        <tissue evidence="2">Activated spleen</tissue>
    </source>
</reference>
<keyword evidence="1" id="KW-0472">Membrane</keyword>
<organism evidence="2">
    <name type="scientific">Mus musculus</name>
    <name type="common">Mouse</name>
    <dbReference type="NCBI Taxonomy" id="10090"/>
    <lineage>
        <taxon>Eukaryota</taxon>
        <taxon>Metazoa</taxon>
        <taxon>Chordata</taxon>
        <taxon>Craniata</taxon>
        <taxon>Vertebrata</taxon>
        <taxon>Euteleostomi</taxon>
        <taxon>Mammalia</taxon>
        <taxon>Eutheria</taxon>
        <taxon>Euarchontoglires</taxon>
        <taxon>Glires</taxon>
        <taxon>Rodentia</taxon>
        <taxon>Myomorpha</taxon>
        <taxon>Muroidea</taxon>
        <taxon>Muridae</taxon>
        <taxon>Murinae</taxon>
        <taxon>Mus</taxon>
        <taxon>Mus</taxon>
    </lineage>
</organism>
<reference evidence="2" key="6">
    <citation type="submission" date="2004-03" db="EMBL/GenBank/DDBJ databases">
        <authorList>
            <person name="Arakawa T."/>
            <person name="Carninci P."/>
            <person name="Fukuda S."/>
            <person name="Hashizume W."/>
            <person name="Hayashida K."/>
            <person name="Hori F."/>
            <person name="Iida J."/>
            <person name="Imamura K."/>
            <person name="Imotani K."/>
            <person name="Itoh M."/>
            <person name="Kanagawa S."/>
            <person name="Kawai J."/>
            <person name="Kojima M."/>
            <person name="Konno H."/>
            <person name="Murata M."/>
            <person name="Nakamura M."/>
            <person name="Ninomiya N."/>
            <person name="Nishiyori H."/>
            <person name="Nomura K."/>
            <person name="Ohno M."/>
            <person name="Sakazume N."/>
            <person name="Sano H."/>
            <person name="Sasaki D."/>
            <person name="Shibata K."/>
            <person name="Shiraki T."/>
            <person name="Tagami M."/>
            <person name="Tagami Y."/>
            <person name="Waki K."/>
            <person name="Watahiki A."/>
            <person name="Muramatsu M."/>
            <person name="Hayashizaki Y."/>
        </authorList>
    </citation>
    <scope>NUCLEOTIDE SEQUENCE</scope>
    <source>
        <strain evidence="2">NOD</strain>
        <tissue evidence="2">Activated spleen</tissue>
    </source>
</reference>